<gene>
    <name evidence="1" type="ORF">C884_01682</name>
</gene>
<dbReference type="STRING" id="71999.KPaMU14_03480"/>
<evidence type="ECO:0000313" key="1">
    <source>
        <dbReference type="EMBL" id="EME35547.1"/>
    </source>
</evidence>
<organism evidence="1 2">
    <name type="scientific">Kocuria palustris PEL</name>
    <dbReference type="NCBI Taxonomy" id="1236550"/>
    <lineage>
        <taxon>Bacteria</taxon>
        <taxon>Bacillati</taxon>
        <taxon>Actinomycetota</taxon>
        <taxon>Actinomycetes</taxon>
        <taxon>Micrococcales</taxon>
        <taxon>Micrococcaceae</taxon>
        <taxon>Kocuria</taxon>
    </lineage>
</organism>
<accession>M2WAQ7</accession>
<protein>
    <submittedName>
        <fullName evidence="1">Uncharacterized protein</fullName>
    </submittedName>
</protein>
<dbReference type="EMBL" id="ANHZ02000032">
    <property type="protein sequence ID" value="EME35547.1"/>
    <property type="molecule type" value="Genomic_DNA"/>
</dbReference>
<sequence length="226" mass="24037">MSSTALPTFLSRARLVTAVVSVILLLLLGILLLGWFAGSRSSVPSTPGATAAQGSPWAQSSGLLISEVSDLDVLRSQGWTLPLAGMPGYEVLSLSEDTIAGQPAVRMQLQDAQGRDVQITEQRGRIDQYHPTDGIAGLPSTTTGLDPAVLSGTPVRVREGSPWRAQIVHDDVVYTLQSESSAAEMVRLMHHTEAADRATLVQRPEETSSPGETVLSGWRRMLGIGA</sequence>
<name>M2WAQ7_9MICC</name>
<dbReference type="GeneID" id="93316873"/>
<proteinExistence type="predicted"/>
<dbReference type="Proteomes" id="UP000009877">
    <property type="component" value="Unassembled WGS sequence"/>
</dbReference>
<reference evidence="1 2" key="1">
    <citation type="journal article" date="2014" name="Genome Announc.">
        <title>Draft Genome Sequence of Kocuria palustris PEL.</title>
        <authorList>
            <person name="Sharma G."/>
            <person name="Khatri I."/>
            <person name="Subramanian S."/>
        </authorList>
    </citation>
    <scope>NUCLEOTIDE SEQUENCE [LARGE SCALE GENOMIC DNA]</scope>
    <source>
        <strain evidence="1 2">PEL</strain>
    </source>
</reference>
<comment type="caution">
    <text evidence="1">The sequence shown here is derived from an EMBL/GenBank/DDBJ whole genome shotgun (WGS) entry which is preliminary data.</text>
</comment>
<evidence type="ECO:0000313" key="2">
    <source>
        <dbReference type="Proteomes" id="UP000009877"/>
    </source>
</evidence>
<keyword evidence="2" id="KW-1185">Reference proteome</keyword>
<dbReference type="RefSeq" id="WP_006215779.1">
    <property type="nucleotide sequence ID" value="NZ_ANHZ02000032.1"/>
</dbReference>
<dbReference type="AlphaFoldDB" id="M2WAQ7"/>